<dbReference type="GO" id="GO:0003676">
    <property type="term" value="F:nucleic acid binding"/>
    <property type="evidence" value="ECO:0007669"/>
    <property type="project" value="InterPro"/>
</dbReference>
<dbReference type="STRING" id="157652.A0A371FC78"/>
<sequence length="126" mass="14671">MGHFGVGKTYETFCEHFYWPKMRRDVHHICERCLVCKMAKSKASSSGLYTPILIPTIPWIDISMDFVLGLPRTHSGRDSIFVVVDKFSKMVAHFIPINLFFRELVRLHRLPKSIVSNKDSKFLSHF</sequence>
<proteinExistence type="predicted"/>
<feature type="non-terminal residue" evidence="2">
    <location>
        <position position="1"/>
    </location>
</feature>
<dbReference type="Gene3D" id="1.10.340.70">
    <property type="match status" value="1"/>
</dbReference>
<gene>
    <name evidence="2" type="ORF">CR513_44188</name>
</gene>
<evidence type="ECO:0000313" key="3">
    <source>
        <dbReference type="Proteomes" id="UP000257109"/>
    </source>
</evidence>
<protein>
    <recommendedName>
        <fullName evidence="1">Integrase zinc-binding domain-containing protein</fullName>
    </recommendedName>
</protein>
<dbReference type="EMBL" id="QJKJ01009688">
    <property type="protein sequence ID" value="RDX75900.1"/>
    <property type="molecule type" value="Genomic_DNA"/>
</dbReference>
<dbReference type="OrthoDB" id="1938712at2759"/>
<evidence type="ECO:0000313" key="2">
    <source>
        <dbReference type="EMBL" id="RDX75900.1"/>
    </source>
</evidence>
<dbReference type="Gene3D" id="3.30.420.10">
    <property type="entry name" value="Ribonuclease H-like superfamily/Ribonuclease H"/>
    <property type="match status" value="1"/>
</dbReference>
<evidence type="ECO:0000259" key="1">
    <source>
        <dbReference type="Pfam" id="PF17921"/>
    </source>
</evidence>
<comment type="caution">
    <text evidence="2">The sequence shown here is derived from an EMBL/GenBank/DDBJ whole genome shotgun (WGS) entry which is preliminary data.</text>
</comment>
<dbReference type="Proteomes" id="UP000257109">
    <property type="component" value="Unassembled WGS sequence"/>
</dbReference>
<name>A0A371FC78_MUCPR</name>
<dbReference type="AlphaFoldDB" id="A0A371FC78"/>
<dbReference type="Pfam" id="PF17921">
    <property type="entry name" value="Integrase_H2C2"/>
    <property type="match status" value="1"/>
</dbReference>
<organism evidence="2 3">
    <name type="scientific">Mucuna pruriens</name>
    <name type="common">Velvet bean</name>
    <name type="synonym">Dolichos pruriens</name>
    <dbReference type="NCBI Taxonomy" id="157652"/>
    <lineage>
        <taxon>Eukaryota</taxon>
        <taxon>Viridiplantae</taxon>
        <taxon>Streptophyta</taxon>
        <taxon>Embryophyta</taxon>
        <taxon>Tracheophyta</taxon>
        <taxon>Spermatophyta</taxon>
        <taxon>Magnoliopsida</taxon>
        <taxon>eudicotyledons</taxon>
        <taxon>Gunneridae</taxon>
        <taxon>Pentapetalae</taxon>
        <taxon>rosids</taxon>
        <taxon>fabids</taxon>
        <taxon>Fabales</taxon>
        <taxon>Fabaceae</taxon>
        <taxon>Papilionoideae</taxon>
        <taxon>50 kb inversion clade</taxon>
        <taxon>NPAAA clade</taxon>
        <taxon>indigoferoid/millettioid clade</taxon>
        <taxon>Phaseoleae</taxon>
        <taxon>Mucuna</taxon>
    </lineage>
</organism>
<dbReference type="PANTHER" id="PTHR35046:SF9">
    <property type="entry name" value="RNA-DIRECTED DNA POLYMERASE"/>
    <property type="match status" value="1"/>
</dbReference>
<accession>A0A371FC78</accession>
<feature type="domain" description="Integrase zinc-binding" evidence="1">
    <location>
        <begin position="2"/>
        <end position="41"/>
    </location>
</feature>
<reference evidence="2" key="1">
    <citation type="submission" date="2018-05" db="EMBL/GenBank/DDBJ databases">
        <title>Draft genome of Mucuna pruriens seed.</title>
        <authorList>
            <person name="Nnadi N.E."/>
            <person name="Vos R."/>
            <person name="Hasami M.H."/>
            <person name="Devisetty U.K."/>
            <person name="Aguiy J.C."/>
        </authorList>
    </citation>
    <scope>NUCLEOTIDE SEQUENCE [LARGE SCALE GENOMIC DNA]</scope>
    <source>
        <strain evidence="2">JCA_2017</strain>
    </source>
</reference>
<keyword evidence="3" id="KW-1185">Reference proteome</keyword>
<dbReference type="PANTHER" id="PTHR35046">
    <property type="entry name" value="ZINC KNUCKLE (CCHC-TYPE) FAMILY PROTEIN"/>
    <property type="match status" value="1"/>
</dbReference>
<dbReference type="InterPro" id="IPR041588">
    <property type="entry name" value="Integrase_H2C2"/>
</dbReference>
<dbReference type="InterPro" id="IPR012337">
    <property type="entry name" value="RNaseH-like_sf"/>
</dbReference>
<dbReference type="InterPro" id="IPR036397">
    <property type="entry name" value="RNaseH_sf"/>
</dbReference>
<dbReference type="SUPFAM" id="SSF53098">
    <property type="entry name" value="Ribonuclease H-like"/>
    <property type="match status" value="1"/>
</dbReference>